<name>A0A847RQN6_9BACT</name>
<evidence type="ECO:0000256" key="1">
    <source>
        <dbReference type="ARBA" id="ARBA00022729"/>
    </source>
</evidence>
<dbReference type="Gene3D" id="2.40.160.20">
    <property type="match status" value="1"/>
</dbReference>
<dbReference type="SUPFAM" id="SSF56925">
    <property type="entry name" value="OMPA-like"/>
    <property type="match status" value="1"/>
</dbReference>
<dbReference type="AlphaFoldDB" id="A0A847RQN6"/>
<evidence type="ECO:0000256" key="2">
    <source>
        <dbReference type="SAM" id="SignalP"/>
    </source>
</evidence>
<keyword evidence="1 2" id="KW-0732">Signal</keyword>
<evidence type="ECO:0000259" key="3">
    <source>
        <dbReference type="Pfam" id="PF13505"/>
    </source>
</evidence>
<dbReference type="RefSeq" id="WP_168871107.1">
    <property type="nucleotide sequence ID" value="NZ_JABAIA010000001.1"/>
</dbReference>
<dbReference type="InterPro" id="IPR027385">
    <property type="entry name" value="Beta-barrel_OMP"/>
</dbReference>
<protein>
    <submittedName>
        <fullName evidence="4">Porin family protein</fullName>
    </submittedName>
</protein>
<organism evidence="4 5">
    <name type="scientific">Chitinophaga varians</name>
    <dbReference type="NCBI Taxonomy" id="2202339"/>
    <lineage>
        <taxon>Bacteria</taxon>
        <taxon>Pseudomonadati</taxon>
        <taxon>Bacteroidota</taxon>
        <taxon>Chitinophagia</taxon>
        <taxon>Chitinophagales</taxon>
        <taxon>Chitinophagaceae</taxon>
        <taxon>Chitinophaga</taxon>
    </lineage>
</organism>
<proteinExistence type="predicted"/>
<feature type="domain" description="Outer membrane protein beta-barrel" evidence="3">
    <location>
        <begin position="7"/>
        <end position="202"/>
    </location>
</feature>
<reference evidence="4 5" key="1">
    <citation type="submission" date="2020-04" db="EMBL/GenBank/DDBJ databases">
        <authorList>
            <person name="Yin C."/>
        </authorList>
    </citation>
    <scope>NUCLEOTIDE SEQUENCE [LARGE SCALE GENOMIC DNA]</scope>
    <source>
        <strain evidence="4 5">Ae27</strain>
    </source>
</reference>
<dbReference type="InterPro" id="IPR011250">
    <property type="entry name" value="OMP/PagP_B-barrel"/>
</dbReference>
<feature type="signal peptide" evidence="2">
    <location>
        <begin position="1"/>
        <end position="20"/>
    </location>
</feature>
<evidence type="ECO:0000313" key="5">
    <source>
        <dbReference type="Proteomes" id="UP000570474"/>
    </source>
</evidence>
<dbReference type="Proteomes" id="UP000570474">
    <property type="component" value="Unassembled WGS sequence"/>
</dbReference>
<sequence length="204" mass="21962">MKKLIVMAAVVLFGTQVAKAQLSKGDVILGGNVNVKTTSAKVKDTDNKTTNTSFGVSPKVGYALNSNWVIGVFAETQFGNKKVATATGDVKTKTLDITPGIFVRNYHMIGQSKFAFFAEANAGYGFGNTKVDGNKTESYTGFNVNVLPGITYFVTKHFMIEGAFGGLGYTYAQHKAEGSGVKTNVSDFDFNFTKQLNLGVNFIF</sequence>
<feature type="chain" id="PRO_5032271666" evidence="2">
    <location>
        <begin position="21"/>
        <end position="204"/>
    </location>
</feature>
<dbReference type="EMBL" id="JABAIA010000001">
    <property type="protein sequence ID" value="NLR65202.1"/>
    <property type="molecule type" value="Genomic_DNA"/>
</dbReference>
<keyword evidence="5" id="KW-1185">Reference proteome</keyword>
<dbReference type="Pfam" id="PF13505">
    <property type="entry name" value="OMP_b-brl"/>
    <property type="match status" value="1"/>
</dbReference>
<gene>
    <name evidence="4" type="ORF">HGH92_12865</name>
</gene>
<accession>A0A847RQN6</accession>
<evidence type="ECO:0000313" key="4">
    <source>
        <dbReference type="EMBL" id="NLR65202.1"/>
    </source>
</evidence>
<comment type="caution">
    <text evidence="4">The sequence shown here is derived from an EMBL/GenBank/DDBJ whole genome shotgun (WGS) entry which is preliminary data.</text>
</comment>